<protein>
    <recommendedName>
        <fullName evidence="10">Type II secretion system protein L</fullName>
        <shortName evidence="10">T2SS protein L</shortName>
    </recommendedName>
</protein>
<keyword evidence="6" id="KW-0812">Transmembrane</keyword>
<dbReference type="AlphaFoldDB" id="A0A443Z7U9"/>
<comment type="function">
    <text evidence="10">Inner membrane component of the type II secretion system required for the energy-dependent secretion of extracellular factors such as proteases and toxins from the periplasm.</text>
</comment>
<keyword evidence="9" id="KW-0472">Membrane</keyword>
<dbReference type="OrthoDB" id="7011844at2"/>
<feature type="domain" description="GspL periplasmic" evidence="12">
    <location>
        <begin position="245"/>
        <end position="399"/>
    </location>
</feature>
<dbReference type="PIRSF" id="PIRSF015761">
    <property type="entry name" value="Protein_L"/>
    <property type="match status" value="1"/>
</dbReference>
<feature type="domain" description="GspL cytoplasmic actin-ATPase-like" evidence="11">
    <location>
        <begin position="4"/>
        <end position="224"/>
    </location>
</feature>
<reference evidence="13 14" key="1">
    <citation type="submission" date="2018-12" db="EMBL/GenBank/DDBJ databases">
        <authorList>
            <person name="Li A."/>
            <person name="Zhang M."/>
            <person name="Zhu H."/>
        </authorList>
    </citation>
    <scope>NUCLEOTIDE SEQUENCE [LARGE SCALE GENOMIC DNA]</scope>
    <source>
        <strain evidence="13 14">R04H25</strain>
    </source>
</reference>
<dbReference type="Gene3D" id="3.30.420.370">
    <property type="match status" value="1"/>
</dbReference>
<dbReference type="NCBIfam" id="TIGR01709">
    <property type="entry name" value="typeII_sec_gspL"/>
    <property type="match status" value="1"/>
</dbReference>
<evidence type="ECO:0000256" key="7">
    <source>
        <dbReference type="ARBA" id="ARBA00022927"/>
    </source>
</evidence>
<dbReference type="RefSeq" id="WP_128351292.1">
    <property type="nucleotide sequence ID" value="NZ_RSFE01000001.1"/>
</dbReference>
<dbReference type="GO" id="GO:0015627">
    <property type="term" value="C:type II protein secretion system complex"/>
    <property type="evidence" value="ECO:0007669"/>
    <property type="project" value="InterPro"/>
</dbReference>
<sequence>MEQLFIRLSSQPHEPLHWLIWSPVQEELIASGTLNDLSELSQLSDHARSREVICFAPGTDVLITAVELPNSAMRMLSQVIPNALEDELAQDISELHFAWPPVKKSGTGLSLHVAVVAHEAMTKWLQALDAADIECDEMYPDIFMVPAPQEGGAVPAPEQGLHPTSLTLGETVIIRTGQYSGFSTDIALLPVMAEGMQLQAVEQMDIEVPLSIVATTYNARKSQPEMINLRQHQYRVQRKKRKGASNVGAYKPAAIAAAVLLAVGYSSQVVEYVQLGEQSAQLEQAIEQTYRDTFPNEKRIVNVRSQLNRHLESLGVEGVTASPLELLAHLEPAFKANRDVRLEMLRFENETLRMQVKANSFGSLENFRKVANEGGQVTVEQGPVNNQSGAVSGALTVKKDV</sequence>
<dbReference type="SUPFAM" id="SSF53067">
    <property type="entry name" value="Actin-like ATPase domain"/>
    <property type="match status" value="1"/>
</dbReference>
<accession>A0A443Z7U9</accession>
<evidence type="ECO:0000256" key="5">
    <source>
        <dbReference type="ARBA" id="ARBA00022519"/>
    </source>
</evidence>
<evidence type="ECO:0000256" key="8">
    <source>
        <dbReference type="ARBA" id="ARBA00022989"/>
    </source>
</evidence>
<name>A0A443Z7U9_9GAMM</name>
<dbReference type="Proteomes" id="UP000288789">
    <property type="component" value="Unassembled WGS sequence"/>
</dbReference>
<dbReference type="Pfam" id="PF05134">
    <property type="entry name" value="T2SSL"/>
    <property type="match status" value="1"/>
</dbReference>
<evidence type="ECO:0000313" key="14">
    <source>
        <dbReference type="Proteomes" id="UP000288789"/>
    </source>
</evidence>
<proteinExistence type="inferred from homology"/>
<keyword evidence="5" id="KW-0997">Cell inner membrane</keyword>
<dbReference type="Pfam" id="PF12693">
    <property type="entry name" value="GspL_C"/>
    <property type="match status" value="1"/>
</dbReference>
<comment type="subcellular location">
    <subcellularLocation>
        <location evidence="1">Cell inner membrane</location>
        <topology evidence="1">Single-pass membrane protein</topology>
    </subcellularLocation>
</comment>
<dbReference type="GO" id="GO:0009276">
    <property type="term" value="C:Gram-negative-bacterium-type cell wall"/>
    <property type="evidence" value="ECO:0007669"/>
    <property type="project" value="InterPro"/>
</dbReference>
<comment type="similarity">
    <text evidence="2 10">Belongs to the GSP L family.</text>
</comment>
<dbReference type="InterPro" id="IPR043129">
    <property type="entry name" value="ATPase_NBD"/>
</dbReference>
<evidence type="ECO:0000313" key="13">
    <source>
        <dbReference type="EMBL" id="RWU12965.1"/>
    </source>
</evidence>
<dbReference type="Gene3D" id="3.30.420.380">
    <property type="match status" value="1"/>
</dbReference>
<dbReference type="InterPro" id="IPR025691">
    <property type="entry name" value="GspL_pp_dom"/>
</dbReference>
<keyword evidence="8" id="KW-1133">Transmembrane helix</keyword>
<dbReference type="InterPro" id="IPR007812">
    <property type="entry name" value="T2SS_protein-GspL"/>
</dbReference>
<evidence type="ECO:0000256" key="1">
    <source>
        <dbReference type="ARBA" id="ARBA00004377"/>
    </source>
</evidence>
<dbReference type="GO" id="GO:0005886">
    <property type="term" value="C:plasma membrane"/>
    <property type="evidence" value="ECO:0007669"/>
    <property type="project" value="UniProtKB-SubCell"/>
</dbReference>
<dbReference type="Gene3D" id="3.30.1360.100">
    <property type="entry name" value="General secretion pathway protein M, EpsM"/>
    <property type="match status" value="1"/>
</dbReference>
<keyword evidence="14" id="KW-1185">Reference proteome</keyword>
<evidence type="ECO:0000256" key="6">
    <source>
        <dbReference type="ARBA" id="ARBA00022692"/>
    </source>
</evidence>
<dbReference type="InterPro" id="IPR024230">
    <property type="entry name" value="GspL_cyto_dom"/>
</dbReference>
<evidence type="ECO:0000259" key="11">
    <source>
        <dbReference type="Pfam" id="PF05134"/>
    </source>
</evidence>
<comment type="caution">
    <text evidence="13">The sequence shown here is derived from an EMBL/GenBank/DDBJ whole genome shotgun (WGS) entry which is preliminary data.</text>
</comment>
<evidence type="ECO:0000256" key="10">
    <source>
        <dbReference type="PIRNR" id="PIRNR015761"/>
    </source>
</evidence>
<dbReference type="GO" id="GO:0015628">
    <property type="term" value="P:protein secretion by the type II secretion system"/>
    <property type="evidence" value="ECO:0007669"/>
    <property type="project" value="InterPro"/>
</dbReference>
<keyword evidence="3 10" id="KW-0813">Transport</keyword>
<dbReference type="EMBL" id="RSFE01000001">
    <property type="protein sequence ID" value="RWU12965.1"/>
    <property type="molecule type" value="Genomic_DNA"/>
</dbReference>
<evidence type="ECO:0000259" key="12">
    <source>
        <dbReference type="Pfam" id="PF12693"/>
    </source>
</evidence>
<organism evidence="13 14">
    <name type="scientific">Pseudidiomarina gelatinasegens</name>
    <dbReference type="NCBI Taxonomy" id="2487740"/>
    <lineage>
        <taxon>Bacteria</taxon>
        <taxon>Pseudomonadati</taxon>
        <taxon>Pseudomonadota</taxon>
        <taxon>Gammaproteobacteria</taxon>
        <taxon>Alteromonadales</taxon>
        <taxon>Idiomarinaceae</taxon>
        <taxon>Pseudidiomarina</taxon>
    </lineage>
</organism>
<gene>
    <name evidence="13" type="primary">gspL</name>
    <name evidence="13" type="ORF">EGC76_01765</name>
</gene>
<dbReference type="CDD" id="cd24017">
    <property type="entry name" value="ASKHA_T2SSL_N"/>
    <property type="match status" value="1"/>
</dbReference>
<keyword evidence="4" id="KW-1003">Cell membrane</keyword>
<evidence type="ECO:0000256" key="9">
    <source>
        <dbReference type="ARBA" id="ARBA00023136"/>
    </source>
</evidence>
<evidence type="ECO:0000256" key="4">
    <source>
        <dbReference type="ARBA" id="ARBA00022475"/>
    </source>
</evidence>
<keyword evidence="7 10" id="KW-0653">Protein transport</keyword>
<evidence type="ECO:0000256" key="2">
    <source>
        <dbReference type="ARBA" id="ARBA00005318"/>
    </source>
</evidence>
<evidence type="ECO:0000256" key="3">
    <source>
        <dbReference type="ARBA" id="ARBA00022448"/>
    </source>
</evidence>